<dbReference type="GO" id="GO:0031250">
    <property type="term" value="C:anaerobic ribonucleoside-triphosphate reductase complex"/>
    <property type="evidence" value="ECO:0007669"/>
    <property type="project" value="TreeGrafter"/>
</dbReference>
<proteinExistence type="predicted"/>
<dbReference type="PROSITE" id="PS50819">
    <property type="entry name" value="INTEIN_ENDONUCLEASE"/>
    <property type="match status" value="1"/>
</dbReference>
<evidence type="ECO:0000313" key="9">
    <source>
        <dbReference type="Proteomes" id="UP000590964"/>
    </source>
</evidence>
<dbReference type="EMBL" id="DUFW01000088">
    <property type="protein sequence ID" value="HIH21999.1"/>
    <property type="molecule type" value="Genomic_DNA"/>
</dbReference>
<dbReference type="Pfam" id="PF03477">
    <property type="entry name" value="ATP-cone"/>
    <property type="match status" value="1"/>
</dbReference>
<dbReference type="InterPro" id="IPR006141">
    <property type="entry name" value="Intein_N"/>
</dbReference>
<dbReference type="Pfam" id="PF13597">
    <property type="entry name" value="NRDD"/>
    <property type="match status" value="2"/>
</dbReference>
<evidence type="ECO:0000313" key="8">
    <source>
        <dbReference type="EMBL" id="HIH21999.1"/>
    </source>
</evidence>
<dbReference type="InterPro" id="IPR030934">
    <property type="entry name" value="Intein_C"/>
</dbReference>
<keyword evidence="2" id="KW-0068">Autocatalytic cleavage</keyword>
<evidence type="ECO:0000256" key="5">
    <source>
        <dbReference type="PROSITE-ProRule" id="PRU00492"/>
    </source>
</evidence>
<dbReference type="CDD" id="cd00081">
    <property type="entry name" value="Hint"/>
    <property type="match status" value="1"/>
</dbReference>
<evidence type="ECO:0000259" key="7">
    <source>
        <dbReference type="PROSITE" id="PS51161"/>
    </source>
</evidence>
<evidence type="ECO:0000256" key="2">
    <source>
        <dbReference type="ARBA" id="ARBA00022813"/>
    </source>
</evidence>
<dbReference type="InterPro" id="IPR004042">
    <property type="entry name" value="Intein_endonuc_central"/>
</dbReference>
<dbReference type="InterPro" id="IPR027434">
    <property type="entry name" value="Homing_endonucl"/>
</dbReference>
<dbReference type="NCBIfam" id="NF006126">
    <property type="entry name" value="PRK08270.1"/>
    <property type="match status" value="1"/>
</dbReference>
<dbReference type="GO" id="GO:0005524">
    <property type="term" value="F:ATP binding"/>
    <property type="evidence" value="ECO:0007669"/>
    <property type="project" value="UniProtKB-UniRule"/>
</dbReference>
<dbReference type="Gene3D" id="3.20.70.20">
    <property type="match status" value="2"/>
</dbReference>
<keyword evidence="3 5" id="KW-0067">ATP-binding</keyword>
<keyword evidence="4" id="KW-0651">Protein splicing</keyword>
<dbReference type="InterPro" id="IPR012833">
    <property type="entry name" value="NrdD"/>
</dbReference>
<dbReference type="GO" id="GO:0004519">
    <property type="term" value="F:endonuclease activity"/>
    <property type="evidence" value="ECO:0007669"/>
    <property type="project" value="InterPro"/>
</dbReference>
<dbReference type="PROSITE" id="PS50817">
    <property type="entry name" value="INTEIN_N_TER"/>
    <property type="match status" value="1"/>
</dbReference>
<dbReference type="AlphaFoldDB" id="A0A7J4JZB8"/>
<dbReference type="InterPro" id="IPR036844">
    <property type="entry name" value="Hint_dom_sf"/>
</dbReference>
<sequence length="1078" mass="122388">MTPSKKYFDSVVKRDGRITKFDRNKITEAIFAAAQAVGGKDKWVAEELTDKVVKELKEKFGAKNPTVEEIQDIVERSLIHEEYADTAKAYILYREQRRQMRDLKSFLSRSENIIEGYLEESDWRSKENANTTFAFSGLQAHIAGAVVAEYTLNKIYPQDVSQAHRNADFHLHDLSHGIFTAYCAGWSLKQLLVIGFGGIEGRISARPASHFDAALGQLVNFFGVLQNEWAGAQAVSSFDTYLAPFVRKDALTYKQVKQGLQEFIFGINQTSRWGNQVPFTNVTLDWTVPEDLRNEHVIIGGKLQEQTYAEFQEEMNMINKAFIEVMIEGDSNGRIFTFPIPTYNITKDFDWDSETANFLFEMTAKYGIPYFQNFINSSLKPGDVRSMCLESEEKVIVKVDGKIKRQTIREFTEENCGEFNGDWAEPKKEAFSLSLNPESYKLEWAKVKSFYKTASNKIVKIRGKDGKAFKVSEEHPIAVYTEEGIKTKRAGEVKVGDFIIQTKQATECLNCETQEIEGLTLDEELARFLGLFTAEGNYLFDSRPKWKGRLRGLQFSFNFEKEKALVSFVSEFAEKRLGLKAKIRKDPRYNTAYCLIYNGKLAEKLIRTGFNKKGKLPNIIFNSPSGVIKAFIQGFEEGDSYAKGREIHINDKELIEDLSLLCSLVGIPTTLRLKKNSQVLRTQHLFGRGSTQGIVKNDSLYNRLPQFTVQTSKQQPFYAKQFMVSLSAVQRHNAHTEESKKLVGGSFCAVRVENVMIEESEKGFEFFDIELEKNHYFVHSLGNITHNCCRLQLNVNELKKLRHKTGGLFGAGELTGSVGVVTINLPKTAYLSKEKGEKEFFARLEHLMELAKCSLEIKRKEVQKNMDQGLLPYTKHYLGTLDNHFATIGICGMHEACLNLLGKYKGIQTKDGREFAIKVLDFMREKLQEFQQETGHLYNLEATPAEGTAYRLAKHDKSKFPDIIQSGKGAPFYTNSSHLPVDFTDDVFDALDHQDELQAKYTGGTVVHGFLGEKISDAQACKKLVKKIAENYHLPYFTITPTFSVCKEHGYIAGKHESCPVVVKTDIQKERMEVVENA</sequence>
<dbReference type="GO" id="GO:0008998">
    <property type="term" value="F:ribonucleoside-triphosphate reductase (thioredoxin) activity"/>
    <property type="evidence" value="ECO:0007669"/>
    <property type="project" value="UniProtKB-EC"/>
</dbReference>
<organism evidence="8 9">
    <name type="scientific">Candidatus Iainarchaeum sp</name>
    <dbReference type="NCBI Taxonomy" id="3101447"/>
    <lineage>
        <taxon>Archaea</taxon>
        <taxon>Candidatus Iainarchaeota</taxon>
        <taxon>Candidatus Iainarchaeia</taxon>
        <taxon>Candidatus Iainarchaeales</taxon>
        <taxon>Candidatus Iainarchaeaceae</taxon>
        <taxon>Candidatus Iainarchaeum</taxon>
    </lineage>
</organism>
<dbReference type="EC" id="1.17.4.2" evidence="8"/>
<name>A0A7J4JZB8_9ARCH</name>
<reference evidence="9" key="1">
    <citation type="journal article" date="2020" name="bioRxiv">
        <title>A rank-normalized archaeal taxonomy based on genome phylogeny resolves widespread incomplete and uneven classifications.</title>
        <authorList>
            <person name="Rinke C."/>
            <person name="Chuvochina M."/>
            <person name="Mussig A.J."/>
            <person name="Chaumeil P.-A."/>
            <person name="Waite D.W."/>
            <person name="Whitman W.B."/>
            <person name="Parks D.H."/>
            <person name="Hugenholtz P."/>
        </authorList>
    </citation>
    <scope>NUCLEOTIDE SEQUENCE [LARGE SCALE GENOMIC DNA]</scope>
</reference>
<dbReference type="InterPro" id="IPR005144">
    <property type="entry name" value="ATP-cone_dom"/>
</dbReference>
<evidence type="ECO:0000256" key="1">
    <source>
        <dbReference type="ARBA" id="ARBA00022741"/>
    </source>
</evidence>
<dbReference type="SUPFAM" id="SSF51294">
    <property type="entry name" value="Hedgehog/intein (Hint) domain"/>
    <property type="match status" value="1"/>
</dbReference>
<dbReference type="InterPro" id="IPR006142">
    <property type="entry name" value="INTEIN"/>
</dbReference>
<dbReference type="SUPFAM" id="SSF51998">
    <property type="entry name" value="PFL-like glycyl radical enzymes"/>
    <property type="match status" value="2"/>
</dbReference>
<comment type="caution">
    <text evidence="8">The sequence shown here is derived from an EMBL/GenBank/DDBJ whole genome shotgun (WGS) entry which is preliminary data.</text>
</comment>
<dbReference type="PANTHER" id="PTHR21075">
    <property type="entry name" value="ANAEROBIC RIBONUCLEOSIDE-TRIPHOSPHATE REDUCTASE"/>
    <property type="match status" value="1"/>
</dbReference>
<dbReference type="GO" id="GO:0009265">
    <property type="term" value="P:2'-deoxyribonucleotide biosynthetic process"/>
    <property type="evidence" value="ECO:0007669"/>
    <property type="project" value="TreeGrafter"/>
</dbReference>
<dbReference type="NCBIfam" id="TIGR01445">
    <property type="entry name" value="intein_Nterm"/>
    <property type="match status" value="1"/>
</dbReference>
<dbReference type="SUPFAM" id="SSF55608">
    <property type="entry name" value="Homing endonucleases"/>
    <property type="match status" value="1"/>
</dbReference>
<dbReference type="SMART" id="SM00306">
    <property type="entry name" value="HintN"/>
    <property type="match status" value="1"/>
</dbReference>
<dbReference type="InterPro" id="IPR003587">
    <property type="entry name" value="Hint_dom_N"/>
</dbReference>
<protein>
    <submittedName>
        <fullName evidence="8">Ribonucleoside triphosphate reductase</fullName>
        <ecNumber evidence="8">1.17.4.2</ecNumber>
    </submittedName>
</protein>
<dbReference type="GO" id="GO:0016539">
    <property type="term" value="P:intein-mediated protein splicing"/>
    <property type="evidence" value="ECO:0007669"/>
    <property type="project" value="InterPro"/>
</dbReference>
<feature type="domain" description="ATP-cone" evidence="7">
    <location>
        <begin position="9"/>
        <end position="101"/>
    </location>
</feature>
<feature type="domain" description="DOD-type homing endonuclease" evidence="6">
    <location>
        <begin position="528"/>
        <end position="667"/>
    </location>
</feature>
<keyword evidence="8" id="KW-0560">Oxidoreductase</keyword>
<gene>
    <name evidence="8" type="ORF">HA222_05075</name>
</gene>
<dbReference type="PANTHER" id="PTHR21075:SF0">
    <property type="entry name" value="ANAEROBIC RIBONUCLEOSIDE-TRIPHOSPHATE REDUCTASE"/>
    <property type="match status" value="1"/>
</dbReference>
<dbReference type="PROSITE" id="PS50818">
    <property type="entry name" value="INTEIN_C_TER"/>
    <property type="match status" value="1"/>
</dbReference>
<dbReference type="GO" id="GO:0004748">
    <property type="term" value="F:ribonucleoside-diphosphate reductase activity, thioredoxin disulfide as acceptor"/>
    <property type="evidence" value="ECO:0007669"/>
    <property type="project" value="TreeGrafter"/>
</dbReference>
<dbReference type="GO" id="GO:0006260">
    <property type="term" value="P:DNA replication"/>
    <property type="evidence" value="ECO:0007669"/>
    <property type="project" value="InterPro"/>
</dbReference>
<evidence type="ECO:0000256" key="4">
    <source>
        <dbReference type="ARBA" id="ARBA00023000"/>
    </source>
</evidence>
<dbReference type="PROSITE" id="PS51161">
    <property type="entry name" value="ATP_CONE"/>
    <property type="match status" value="1"/>
</dbReference>
<accession>A0A7J4JZB8</accession>
<dbReference type="Proteomes" id="UP000590964">
    <property type="component" value="Unassembled WGS sequence"/>
</dbReference>
<evidence type="ECO:0000256" key="3">
    <source>
        <dbReference type="ARBA" id="ARBA00022840"/>
    </source>
</evidence>
<dbReference type="Gene3D" id="3.10.28.10">
    <property type="entry name" value="Homing endonucleases"/>
    <property type="match status" value="1"/>
</dbReference>
<dbReference type="PRINTS" id="PR00379">
    <property type="entry name" value="INTEIN"/>
</dbReference>
<keyword evidence="1 5" id="KW-0547">Nucleotide-binding</keyword>
<evidence type="ECO:0000259" key="6">
    <source>
        <dbReference type="PROSITE" id="PS50819"/>
    </source>
</evidence>
<dbReference type="NCBIfam" id="TIGR01443">
    <property type="entry name" value="intein_Cterm"/>
    <property type="match status" value="1"/>
</dbReference>